<proteinExistence type="predicted"/>
<evidence type="ECO:0000313" key="2">
    <source>
        <dbReference type="Proteomes" id="UP000887565"/>
    </source>
</evidence>
<organism evidence="2 3">
    <name type="scientific">Romanomermis culicivorax</name>
    <name type="common">Nematode worm</name>
    <dbReference type="NCBI Taxonomy" id="13658"/>
    <lineage>
        <taxon>Eukaryota</taxon>
        <taxon>Metazoa</taxon>
        <taxon>Ecdysozoa</taxon>
        <taxon>Nematoda</taxon>
        <taxon>Enoplea</taxon>
        <taxon>Dorylaimia</taxon>
        <taxon>Mermithida</taxon>
        <taxon>Mermithoidea</taxon>
        <taxon>Mermithidae</taxon>
        <taxon>Romanomermis</taxon>
    </lineage>
</organism>
<reference evidence="3" key="1">
    <citation type="submission" date="2022-11" db="UniProtKB">
        <authorList>
            <consortium name="WormBaseParasite"/>
        </authorList>
    </citation>
    <scope>IDENTIFICATION</scope>
</reference>
<dbReference type="WBParaSite" id="nRc.2.0.1.t16143-RA">
    <property type="protein sequence ID" value="nRc.2.0.1.t16143-RA"/>
    <property type="gene ID" value="nRc.2.0.1.g16143"/>
</dbReference>
<keyword evidence="1" id="KW-0472">Membrane</keyword>
<keyword evidence="2" id="KW-1185">Reference proteome</keyword>
<sequence length="172" mass="19881">MPNLTKDADLRLLSGDPNALLALVRQCFNAHFVQETVQQKNRLCWRFENFAFKFIFPPMLIFSVLGNILTILVYRSRFLKGAATVNLLTLKAAANFLGVCSLCLEMTRHLMIPNDPKFGDDLLEVEGPLSNVTEKIFDEKAKYQISNFEEIYWDWKPYMLFLTNFFGTLAVW</sequence>
<dbReference type="Proteomes" id="UP000887565">
    <property type="component" value="Unplaced"/>
</dbReference>
<keyword evidence="1" id="KW-1133">Transmembrane helix</keyword>
<evidence type="ECO:0000256" key="1">
    <source>
        <dbReference type="SAM" id="Phobius"/>
    </source>
</evidence>
<keyword evidence="1" id="KW-0812">Transmembrane</keyword>
<evidence type="ECO:0000313" key="3">
    <source>
        <dbReference type="WBParaSite" id="nRc.2.0.1.t16143-RA"/>
    </source>
</evidence>
<dbReference type="AlphaFoldDB" id="A0A915IPM5"/>
<protein>
    <submittedName>
        <fullName evidence="3">Uncharacterized protein</fullName>
    </submittedName>
</protein>
<feature type="transmembrane region" description="Helical" evidence="1">
    <location>
        <begin position="55"/>
        <end position="74"/>
    </location>
</feature>
<name>A0A915IPM5_ROMCU</name>
<accession>A0A915IPM5</accession>